<dbReference type="InterPro" id="IPR003661">
    <property type="entry name" value="HisK_dim/P_dom"/>
</dbReference>
<dbReference type="GO" id="GO:0000155">
    <property type="term" value="F:phosphorelay sensor kinase activity"/>
    <property type="evidence" value="ECO:0007669"/>
    <property type="project" value="InterPro"/>
</dbReference>
<dbReference type="PROSITE" id="PS50109">
    <property type="entry name" value="HIS_KIN"/>
    <property type="match status" value="1"/>
</dbReference>
<dbReference type="Gene3D" id="3.30.565.10">
    <property type="entry name" value="Histidine kinase-like ATPase, C-terminal domain"/>
    <property type="match status" value="1"/>
</dbReference>
<dbReference type="OrthoDB" id="9786919at2"/>
<keyword evidence="7" id="KW-0547">Nucleotide-binding</keyword>
<evidence type="ECO:0000256" key="12">
    <source>
        <dbReference type="SAM" id="Phobius"/>
    </source>
</evidence>
<evidence type="ECO:0000256" key="3">
    <source>
        <dbReference type="ARBA" id="ARBA00012438"/>
    </source>
</evidence>
<protein>
    <recommendedName>
        <fullName evidence="3">histidine kinase</fullName>
        <ecNumber evidence="3">2.7.13.3</ecNumber>
    </recommendedName>
</protein>
<dbReference type="CDD" id="cd00082">
    <property type="entry name" value="HisKA"/>
    <property type="match status" value="1"/>
</dbReference>
<dbReference type="Gene3D" id="1.10.287.130">
    <property type="match status" value="1"/>
</dbReference>
<keyword evidence="5" id="KW-0597">Phosphoprotein</keyword>
<dbReference type="EMBL" id="CP001634">
    <property type="protein sequence ID" value="ACR80056.1"/>
    <property type="molecule type" value="Genomic_DNA"/>
</dbReference>
<reference evidence="14 15" key="1">
    <citation type="submission" date="2009-06" db="EMBL/GenBank/DDBJ databases">
        <title>Complete sequence of Thermotogales bacterium TBF 19.5.1.</title>
        <authorList>
            <consortium name="US DOE Joint Genome Institute"/>
            <person name="Lucas S."/>
            <person name="Copeland A."/>
            <person name="Lapidus A."/>
            <person name="Glavina del Rio T."/>
            <person name="Tice H."/>
            <person name="Bruce D."/>
            <person name="Goodwin L."/>
            <person name="Pitluck S."/>
            <person name="Chertkov O."/>
            <person name="Brettin T."/>
            <person name="Detter J.C."/>
            <person name="Han C."/>
            <person name="Schmutz J."/>
            <person name="Larimer F."/>
            <person name="Land M."/>
            <person name="Hauser L."/>
            <person name="Kyrpides N."/>
            <person name="Ovchinnikova G."/>
            <person name="Noll K."/>
        </authorList>
    </citation>
    <scope>NUCLEOTIDE SEQUENCE [LARGE SCALE GENOMIC DNA]</scope>
    <source>
        <strain evidence="15">ATCC BAA-1733 / DSM 21960 / TBF 19.5.1</strain>
    </source>
</reference>
<evidence type="ECO:0000313" key="15">
    <source>
        <dbReference type="Proteomes" id="UP000002382"/>
    </source>
</evidence>
<dbReference type="RefSeq" id="WP_015868705.1">
    <property type="nucleotide sequence ID" value="NC_012785.1"/>
</dbReference>
<dbReference type="SUPFAM" id="SSF55874">
    <property type="entry name" value="ATPase domain of HSP90 chaperone/DNA topoisomerase II/histidine kinase"/>
    <property type="match status" value="1"/>
</dbReference>
<gene>
    <name evidence="14" type="ordered locus">Kole_1362</name>
</gene>
<dbReference type="Pfam" id="PF00512">
    <property type="entry name" value="HisKA"/>
    <property type="match status" value="1"/>
</dbReference>
<dbReference type="SMART" id="SM00388">
    <property type="entry name" value="HisKA"/>
    <property type="match status" value="1"/>
</dbReference>
<dbReference type="EC" id="2.7.13.3" evidence="3"/>
<dbReference type="GO" id="GO:0005886">
    <property type="term" value="C:plasma membrane"/>
    <property type="evidence" value="ECO:0007669"/>
    <property type="project" value="UniProtKB-SubCell"/>
</dbReference>
<feature type="transmembrane region" description="Helical" evidence="12">
    <location>
        <begin position="12"/>
        <end position="32"/>
    </location>
</feature>
<evidence type="ECO:0000259" key="13">
    <source>
        <dbReference type="PROSITE" id="PS50109"/>
    </source>
</evidence>
<dbReference type="GO" id="GO:0005524">
    <property type="term" value="F:ATP binding"/>
    <property type="evidence" value="ECO:0007669"/>
    <property type="project" value="UniProtKB-KW"/>
</dbReference>
<name>C5CDP4_KOSOT</name>
<dbReference type="InterPro" id="IPR036890">
    <property type="entry name" value="HATPase_C_sf"/>
</dbReference>
<dbReference type="FunFam" id="3.30.565.10:FF:000023">
    <property type="entry name" value="PAS domain-containing sensor histidine kinase"/>
    <property type="match status" value="1"/>
</dbReference>
<dbReference type="SUPFAM" id="SSF47384">
    <property type="entry name" value="Homodimeric domain of signal transducing histidine kinase"/>
    <property type="match status" value="1"/>
</dbReference>
<dbReference type="InterPro" id="IPR003594">
    <property type="entry name" value="HATPase_dom"/>
</dbReference>
<dbReference type="Pfam" id="PF02518">
    <property type="entry name" value="HATPase_c"/>
    <property type="match status" value="1"/>
</dbReference>
<keyword evidence="9" id="KW-0067">ATP-binding</keyword>
<evidence type="ECO:0000256" key="6">
    <source>
        <dbReference type="ARBA" id="ARBA00022679"/>
    </source>
</evidence>
<dbReference type="STRING" id="521045.Kole_1362"/>
<keyword evidence="6" id="KW-0808">Transferase</keyword>
<dbReference type="PANTHER" id="PTHR43047">
    <property type="entry name" value="TWO-COMPONENT HISTIDINE PROTEIN KINASE"/>
    <property type="match status" value="1"/>
</dbReference>
<evidence type="ECO:0000256" key="1">
    <source>
        <dbReference type="ARBA" id="ARBA00000085"/>
    </source>
</evidence>
<dbReference type="KEGG" id="kol:Kole_1362"/>
<reference evidence="14 15" key="2">
    <citation type="journal article" date="2011" name="J. Bacteriol.">
        <title>Genome Sequence of Kosmotoga olearia Strain TBF 19.5.1, a Thermophilic Bacterium with a Wide Growth Temperature Range, Isolated from the Troll B Oil Platform in the North Sea.</title>
        <authorList>
            <person name="Swithers K.S."/>
            <person name="Dipippo J.L."/>
            <person name="Bruce D.C."/>
            <person name="Detter C."/>
            <person name="Tapia R."/>
            <person name="Han S."/>
            <person name="Goodwin L.A."/>
            <person name="Han J."/>
            <person name="Woyke T."/>
            <person name="Pitluck S."/>
            <person name="Pennacchio L."/>
            <person name="Nolan M."/>
            <person name="Mikhailova N."/>
            <person name="Land M.L."/>
            <person name="Nesbo C.L."/>
            <person name="Gogarten J.P."/>
            <person name="Noll K.M."/>
        </authorList>
    </citation>
    <scope>NUCLEOTIDE SEQUENCE [LARGE SCALE GENOMIC DNA]</scope>
    <source>
        <strain evidence="15">ATCC BAA-1733 / DSM 21960 / TBF 19.5.1</strain>
    </source>
</reference>
<dbReference type="CDD" id="cd16922">
    <property type="entry name" value="HATPase_EvgS-ArcB-TorS-like"/>
    <property type="match status" value="1"/>
</dbReference>
<dbReference type="InterPro" id="IPR004358">
    <property type="entry name" value="Sig_transdc_His_kin-like_C"/>
</dbReference>
<dbReference type="HOGENOM" id="CLU_469931_0_0_0"/>
<keyword evidence="12" id="KW-1133">Transmembrane helix</keyword>
<evidence type="ECO:0000256" key="5">
    <source>
        <dbReference type="ARBA" id="ARBA00022553"/>
    </source>
</evidence>
<evidence type="ECO:0000256" key="10">
    <source>
        <dbReference type="ARBA" id="ARBA00023012"/>
    </source>
</evidence>
<dbReference type="InterPro" id="IPR036097">
    <property type="entry name" value="HisK_dim/P_sf"/>
</dbReference>
<comment type="catalytic activity">
    <reaction evidence="1">
        <text>ATP + protein L-histidine = ADP + protein N-phospho-L-histidine.</text>
        <dbReference type="EC" id="2.7.13.3"/>
    </reaction>
</comment>
<organism evidence="14 15">
    <name type="scientific">Kosmotoga olearia (strain ATCC BAA-1733 / DSM 21960 / TBF 19.5.1)</name>
    <dbReference type="NCBI Taxonomy" id="521045"/>
    <lineage>
        <taxon>Bacteria</taxon>
        <taxon>Thermotogati</taxon>
        <taxon>Thermotogota</taxon>
        <taxon>Thermotogae</taxon>
        <taxon>Kosmotogales</taxon>
        <taxon>Kosmotogaceae</taxon>
        <taxon>Kosmotoga</taxon>
    </lineage>
</organism>
<keyword evidence="4" id="KW-1003">Cell membrane</keyword>
<keyword evidence="10" id="KW-0902">Two-component regulatory system</keyword>
<feature type="transmembrane region" description="Helical" evidence="12">
    <location>
        <begin position="178"/>
        <end position="198"/>
    </location>
</feature>
<keyword evidence="11 12" id="KW-0472">Membrane</keyword>
<dbReference type="AlphaFoldDB" id="C5CDP4"/>
<dbReference type="InterPro" id="IPR005467">
    <property type="entry name" value="His_kinase_dom"/>
</dbReference>
<keyword evidence="8 14" id="KW-0418">Kinase</keyword>
<keyword evidence="12" id="KW-0812">Transmembrane</keyword>
<evidence type="ECO:0000256" key="11">
    <source>
        <dbReference type="ARBA" id="ARBA00023136"/>
    </source>
</evidence>
<evidence type="ECO:0000256" key="2">
    <source>
        <dbReference type="ARBA" id="ARBA00004236"/>
    </source>
</evidence>
<dbReference type="Proteomes" id="UP000002382">
    <property type="component" value="Chromosome"/>
</dbReference>
<dbReference type="SMART" id="SM00387">
    <property type="entry name" value="HATPase_c"/>
    <property type="match status" value="1"/>
</dbReference>
<feature type="transmembrane region" description="Helical" evidence="12">
    <location>
        <begin position="154"/>
        <end position="172"/>
    </location>
</feature>
<comment type="subcellular location">
    <subcellularLocation>
        <location evidence="2">Cell membrane</location>
    </subcellularLocation>
</comment>
<evidence type="ECO:0000256" key="9">
    <source>
        <dbReference type="ARBA" id="ARBA00022840"/>
    </source>
</evidence>
<feature type="transmembrane region" description="Helical" evidence="12">
    <location>
        <begin position="68"/>
        <end position="88"/>
    </location>
</feature>
<feature type="domain" description="Histidine kinase" evidence="13">
    <location>
        <begin position="351"/>
        <end position="568"/>
    </location>
</feature>
<sequence length="580" mass="67074">MSGEIMVETIVLIILIVQAVLMIPISILFVVFNRRSKDIIPAWDFFWISYAANRIIAIYKYLKGYNIIIALSESISYSLQIWALLVVIKFYSDDTKKYNTFFYLPIPAMVILKFLGVYNWYYQALGFVLLGIVMAWVGLVLIKSKKMQTKFGRILSWVVFFSGIQTALYIFSRNTVFALIRYPINILLAFLIFIYYLLYRIDDEVNKRVSTEQMLNNMAENISDHLALRINERGEILYSTPSMNNFVSSTKELSRFLRGFDEDDRKKFLTTFEDSLFFGRQGELDLSIKPEGSSFEKRFLVKFYPTKYLGTKVVDVFFLDITEQLRRENFLKKQKEEAELLNKSQAAFFSNISHELRTPLTIILGYSEMLYEIVGPAERRMVSMIADSANYLLKLVNDILDISKITSRAVKVEPESVNIKLLVNNILEQFNSLVEKKGIKLESKLMICRENFVTDKTKLQRILTNLIGNAIKFTNEGVVRVLVKEEGSNVFLFAVEDTGIGIKKEYQDKVFERFVQIKDDRSRVKFKKGTGLGLPLTKELVQLLGGRIWLQSEYGKGTTVYFTLKELNHSEEKQKGDKNG</sequence>
<evidence type="ECO:0000256" key="8">
    <source>
        <dbReference type="ARBA" id="ARBA00022777"/>
    </source>
</evidence>
<evidence type="ECO:0000256" key="4">
    <source>
        <dbReference type="ARBA" id="ARBA00022475"/>
    </source>
</evidence>
<evidence type="ECO:0000313" key="14">
    <source>
        <dbReference type="EMBL" id="ACR80056.1"/>
    </source>
</evidence>
<evidence type="ECO:0000256" key="7">
    <source>
        <dbReference type="ARBA" id="ARBA00022741"/>
    </source>
</evidence>
<feature type="transmembrane region" description="Helical" evidence="12">
    <location>
        <begin position="124"/>
        <end position="142"/>
    </location>
</feature>
<dbReference type="PRINTS" id="PR00344">
    <property type="entry name" value="BCTRLSENSOR"/>
</dbReference>
<keyword evidence="15" id="KW-1185">Reference proteome</keyword>
<dbReference type="eggNOG" id="COG5002">
    <property type="taxonomic scope" value="Bacteria"/>
</dbReference>
<accession>C5CDP4</accession>
<proteinExistence type="predicted"/>